<name>A0A7R9J8R9_TIMCA</name>
<dbReference type="SUPFAM" id="SSF57603">
    <property type="entry name" value="FnI-like domain"/>
    <property type="match status" value="1"/>
</dbReference>
<accession>A0A7R9J8R9</accession>
<protein>
    <submittedName>
        <fullName evidence="2">(California timema) hypothetical protein</fullName>
    </submittedName>
</protein>
<sequence>MIKQVLSNSIALRMQATCVAGCVHQGVYHASGSQWKDPTDPCRVFTCKAGVATESNIQCYTPCLNPVSPSPSKCCAVCPGKLSFNIHIILVLVCAFQWIKRTLPHLYDLVSSILTLLNTSHGRFIVRLHGLVGAIFERGGPVRITERTPVPITAPELEDGGGISSFNNAVYTSP</sequence>
<dbReference type="InterPro" id="IPR001007">
    <property type="entry name" value="VWF_dom"/>
</dbReference>
<gene>
    <name evidence="2" type="ORF">TCMB3V08_LOCUS7046</name>
</gene>
<evidence type="ECO:0000259" key="1">
    <source>
        <dbReference type="SMART" id="SM00214"/>
    </source>
</evidence>
<dbReference type="EMBL" id="OE182364">
    <property type="protein sequence ID" value="CAD7574433.1"/>
    <property type="molecule type" value="Genomic_DNA"/>
</dbReference>
<evidence type="ECO:0000313" key="2">
    <source>
        <dbReference type="EMBL" id="CAD7574433.1"/>
    </source>
</evidence>
<feature type="domain" description="VWFC" evidence="1">
    <location>
        <begin position="22"/>
        <end position="78"/>
    </location>
</feature>
<organism evidence="2">
    <name type="scientific">Timema californicum</name>
    <name type="common">California timema</name>
    <name type="synonym">Walking stick</name>
    <dbReference type="NCBI Taxonomy" id="61474"/>
    <lineage>
        <taxon>Eukaryota</taxon>
        <taxon>Metazoa</taxon>
        <taxon>Ecdysozoa</taxon>
        <taxon>Arthropoda</taxon>
        <taxon>Hexapoda</taxon>
        <taxon>Insecta</taxon>
        <taxon>Pterygota</taxon>
        <taxon>Neoptera</taxon>
        <taxon>Polyneoptera</taxon>
        <taxon>Phasmatodea</taxon>
        <taxon>Timematodea</taxon>
        <taxon>Timematoidea</taxon>
        <taxon>Timematidae</taxon>
        <taxon>Timema</taxon>
    </lineage>
</organism>
<dbReference type="AlphaFoldDB" id="A0A7R9J8R9"/>
<reference evidence="2" key="1">
    <citation type="submission" date="2020-11" db="EMBL/GenBank/DDBJ databases">
        <authorList>
            <person name="Tran Van P."/>
        </authorList>
    </citation>
    <scope>NUCLEOTIDE SEQUENCE</scope>
</reference>
<dbReference type="SMART" id="SM00214">
    <property type="entry name" value="VWC"/>
    <property type="match status" value="1"/>
</dbReference>
<proteinExistence type="predicted"/>